<comment type="caution">
    <text evidence="1">The sequence shown here is derived from an EMBL/GenBank/DDBJ whole genome shotgun (WGS) entry which is preliminary data.</text>
</comment>
<dbReference type="InterPro" id="IPR046500">
    <property type="entry name" value="DUF6678"/>
</dbReference>
<proteinExistence type="predicted"/>
<dbReference type="EMBL" id="LDPH01000006">
    <property type="protein sequence ID" value="KLV26877.1"/>
    <property type="molecule type" value="Genomic_DNA"/>
</dbReference>
<accession>A0A0J1ILN1</accession>
<sequence length="137" mass="16525">MDEKQKVIAVVNKKQLASVMNNTKWEQLQKCVIDTLPFTPPYQVKYVLEDAPYPETFIEDVWYWGDWEQGLRPFYSIEWLRIRPRYVKSRGRLIEPERFDITDEFIELLQKLNIPFVKEDSIICIYGYVKSTETFNY</sequence>
<dbReference type="OrthoDB" id="8908434at2"/>
<dbReference type="PATRIC" id="fig|1397.4.peg.4723"/>
<gene>
    <name evidence="1" type="ORF">ABW02_07805</name>
</gene>
<dbReference type="AlphaFoldDB" id="A0A0J1ILN1"/>
<dbReference type="Pfam" id="PF20383">
    <property type="entry name" value="DUF6678"/>
    <property type="match status" value="1"/>
</dbReference>
<protein>
    <submittedName>
        <fullName evidence="1">Uncharacterized protein</fullName>
    </submittedName>
</protein>
<reference evidence="1 2" key="1">
    <citation type="submission" date="2015-05" db="EMBL/GenBank/DDBJ databases">
        <title>Whole genome sequence and identification of bacterial endophytes from Costus igneus.</title>
        <authorList>
            <person name="Lee Y.P."/>
            <person name="Gan H.M."/>
            <person name="Eng W."/>
            <person name="Wheatley M.S."/>
            <person name="Caraballo A."/>
            <person name="Polter S."/>
            <person name="Savka M.A."/>
            <person name="Hudson A.O."/>
        </authorList>
    </citation>
    <scope>NUCLEOTIDE SEQUENCE [LARGE SCALE GENOMIC DNA]</scope>
    <source>
        <strain evidence="1 2">RIT379</strain>
    </source>
</reference>
<name>A0A0J1ILN1_NIACI</name>
<evidence type="ECO:0000313" key="1">
    <source>
        <dbReference type="EMBL" id="KLV26877.1"/>
    </source>
</evidence>
<dbReference type="RefSeq" id="WP_047941410.1">
    <property type="nucleotide sequence ID" value="NZ_LDPH01000006.1"/>
</dbReference>
<dbReference type="Proteomes" id="UP000036045">
    <property type="component" value="Unassembled WGS sequence"/>
</dbReference>
<evidence type="ECO:0000313" key="2">
    <source>
        <dbReference type="Proteomes" id="UP000036045"/>
    </source>
</evidence>
<organism evidence="1 2">
    <name type="scientific">Niallia circulans</name>
    <name type="common">Bacillus circulans</name>
    <dbReference type="NCBI Taxonomy" id="1397"/>
    <lineage>
        <taxon>Bacteria</taxon>
        <taxon>Bacillati</taxon>
        <taxon>Bacillota</taxon>
        <taxon>Bacilli</taxon>
        <taxon>Bacillales</taxon>
        <taxon>Bacillaceae</taxon>
        <taxon>Niallia</taxon>
    </lineage>
</organism>
<keyword evidence="2" id="KW-1185">Reference proteome</keyword>